<evidence type="ECO:0000259" key="6">
    <source>
        <dbReference type="PROSITE" id="PS51012"/>
    </source>
</evidence>
<proteinExistence type="predicted"/>
<dbReference type="AlphaFoldDB" id="A0A0G0P9J3"/>
<evidence type="ECO:0000313" key="7">
    <source>
        <dbReference type="EMBL" id="KKQ94799.1"/>
    </source>
</evidence>
<dbReference type="InterPro" id="IPR052902">
    <property type="entry name" value="ABC-2_transporter"/>
</dbReference>
<evidence type="ECO:0000256" key="3">
    <source>
        <dbReference type="ARBA" id="ARBA00022989"/>
    </source>
</evidence>
<dbReference type="PROSITE" id="PS51012">
    <property type="entry name" value="ABC_TM2"/>
    <property type="match status" value="1"/>
</dbReference>
<feature type="transmembrane region" description="Helical" evidence="5">
    <location>
        <begin position="243"/>
        <end position="267"/>
    </location>
</feature>
<gene>
    <name evidence="7" type="ORF">UT18_C0007G0055</name>
</gene>
<dbReference type="Pfam" id="PF12698">
    <property type="entry name" value="ABC2_membrane_3"/>
    <property type="match status" value="1"/>
</dbReference>
<accession>A0A0G0P9J3</accession>
<sequence>MYKLFLADLKMLIRNKQALFWSLFFPLIFTFVFGSFFAKGDGGSGTLSIVNKSNTEIAKNFESSLKDTGIFKVQNDDSFDKAKELVDKDKVSVAVYIPEKFGSLEPGDPKKIKIYYVPTNRQAGSIIESFSNTYLTSVNMQVQKALPIFSVEKEEGNKPKFNYFDFILIGLIGMALMNSSVQGVAIAMSRYKEDKILKRLTTTPVKSWQFIGAEVFSRLVLNFVQVSLILLVGVYAYDAHINGSIFLVYILSLIGAILFQSMGFVIAAFSKTTDAAEGMSTAITIPMMFLAGVFFPIDSLPKWLSSIVQYLPLAPLLKNLRGVALEKNSVFDNPYNMGLVLVWIVIMLLIAAKRFRLSEE</sequence>
<feature type="transmembrane region" description="Helical" evidence="5">
    <location>
        <begin position="335"/>
        <end position="352"/>
    </location>
</feature>
<comment type="caution">
    <text evidence="7">The sequence shown here is derived from an EMBL/GenBank/DDBJ whole genome shotgun (WGS) entry which is preliminary data.</text>
</comment>
<feature type="domain" description="ABC transmembrane type-2" evidence="6">
    <location>
        <begin position="128"/>
        <end position="358"/>
    </location>
</feature>
<dbReference type="PANTHER" id="PTHR43027:SF2">
    <property type="entry name" value="TRANSPORT PERMEASE PROTEIN"/>
    <property type="match status" value="1"/>
</dbReference>
<evidence type="ECO:0000313" key="8">
    <source>
        <dbReference type="Proteomes" id="UP000034207"/>
    </source>
</evidence>
<dbReference type="InterPro" id="IPR013525">
    <property type="entry name" value="ABC2_TM"/>
</dbReference>
<evidence type="ECO:0000256" key="1">
    <source>
        <dbReference type="ARBA" id="ARBA00004141"/>
    </source>
</evidence>
<dbReference type="Gene3D" id="3.40.1710.10">
    <property type="entry name" value="abc type-2 transporter like domain"/>
    <property type="match status" value="1"/>
</dbReference>
<comment type="subcellular location">
    <subcellularLocation>
        <location evidence="1">Membrane</location>
        <topology evidence="1">Multi-pass membrane protein</topology>
    </subcellularLocation>
</comment>
<evidence type="ECO:0000256" key="2">
    <source>
        <dbReference type="ARBA" id="ARBA00022692"/>
    </source>
</evidence>
<dbReference type="PANTHER" id="PTHR43027">
    <property type="entry name" value="DOXORUBICIN RESISTANCE ABC TRANSPORTER PERMEASE PROTEIN DRRC-RELATED"/>
    <property type="match status" value="1"/>
</dbReference>
<feature type="transmembrane region" description="Helical" evidence="5">
    <location>
        <begin position="279"/>
        <end position="297"/>
    </location>
</feature>
<feature type="transmembrane region" description="Helical" evidence="5">
    <location>
        <begin position="166"/>
        <end position="189"/>
    </location>
</feature>
<keyword evidence="2 5" id="KW-0812">Transmembrane</keyword>
<keyword evidence="3 5" id="KW-1133">Transmembrane helix</keyword>
<organism evidence="7 8">
    <name type="scientific">candidate division CPR2 bacterium GW2011_GWC2_39_10</name>
    <dbReference type="NCBI Taxonomy" id="1618345"/>
    <lineage>
        <taxon>Bacteria</taxon>
        <taxon>Bacteria division CPR2</taxon>
    </lineage>
</organism>
<dbReference type="GO" id="GO:0140359">
    <property type="term" value="F:ABC-type transporter activity"/>
    <property type="evidence" value="ECO:0007669"/>
    <property type="project" value="InterPro"/>
</dbReference>
<dbReference type="Proteomes" id="UP000034207">
    <property type="component" value="Unassembled WGS sequence"/>
</dbReference>
<keyword evidence="4 5" id="KW-0472">Membrane</keyword>
<evidence type="ECO:0000256" key="5">
    <source>
        <dbReference type="SAM" id="Phobius"/>
    </source>
</evidence>
<evidence type="ECO:0000256" key="4">
    <source>
        <dbReference type="ARBA" id="ARBA00023136"/>
    </source>
</evidence>
<dbReference type="EMBL" id="LBVV01000007">
    <property type="protein sequence ID" value="KKQ94799.1"/>
    <property type="molecule type" value="Genomic_DNA"/>
</dbReference>
<dbReference type="GO" id="GO:0016020">
    <property type="term" value="C:membrane"/>
    <property type="evidence" value="ECO:0007669"/>
    <property type="project" value="UniProtKB-SubCell"/>
</dbReference>
<dbReference type="InterPro" id="IPR047817">
    <property type="entry name" value="ABC2_TM_bact-type"/>
</dbReference>
<name>A0A0G0P9J3_UNCC2</name>
<feature type="transmembrane region" description="Helical" evidence="5">
    <location>
        <begin position="20"/>
        <end position="38"/>
    </location>
</feature>
<dbReference type="STRING" id="1618345.UT18_C0007G0055"/>
<feature type="transmembrane region" description="Helical" evidence="5">
    <location>
        <begin position="219"/>
        <end position="237"/>
    </location>
</feature>
<protein>
    <submittedName>
        <fullName evidence="7">ABC transporter permease</fullName>
    </submittedName>
</protein>
<reference evidence="7 8" key="1">
    <citation type="journal article" date="2015" name="Nature">
        <title>rRNA introns, odd ribosomes, and small enigmatic genomes across a large radiation of phyla.</title>
        <authorList>
            <person name="Brown C.T."/>
            <person name="Hug L.A."/>
            <person name="Thomas B.C."/>
            <person name="Sharon I."/>
            <person name="Castelle C.J."/>
            <person name="Singh A."/>
            <person name="Wilkins M.J."/>
            <person name="Williams K.H."/>
            <person name="Banfield J.F."/>
        </authorList>
    </citation>
    <scope>NUCLEOTIDE SEQUENCE [LARGE SCALE GENOMIC DNA]</scope>
</reference>